<reference evidence="2" key="1">
    <citation type="submission" date="2011-07" db="EMBL/GenBank/DDBJ databases">
        <authorList>
            <consortium name="Caenorhabditis brenneri Sequencing and Analysis Consortium"/>
            <person name="Wilson R.K."/>
        </authorList>
    </citation>
    <scope>NUCLEOTIDE SEQUENCE [LARGE SCALE GENOMIC DNA]</scope>
    <source>
        <strain evidence="2">PB2801</strain>
    </source>
</reference>
<dbReference type="InParanoid" id="G0NNU8"/>
<keyword evidence="2" id="KW-1185">Reference proteome</keyword>
<dbReference type="Proteomes" id="UP000008068">
    <property type="component" value="Unassembled WGS sequence"/>
</dbReference>
<gene>
    <name evidence="1" type="ORF">CAEBREN_05193</name>
</gene>
<name>G0NNU8_CAEBE</name>
<dbReference type="HOGENOM" id="CLU_162888_0_0_1"/>
<evidence type="ECO:0000313" key="2">
    <source>
        <dbReference type="Proteomes" id="UP000008068"/>
    </source>
</evidence>
<dbReference type="EMBL" id="GL379916">
    <property type="protein sequence ID" value="EGT34946.1"/>
    <property type="molecule type" value="Genomic_DNA"/>
</dbReference>
<dbReference type="AlphaFoldDB" id="G0NNU8"/>
<proteinExistence type="predicted"/>
<protein>
    <submittedName>
        <fullName evidence="1">Uncharacterized protein</fullName>
    </submittedName>
</protein>
<accession>G0NNU8</accession>
<organism evidence="2">
    <name type="scientific">Caenorhabditis brenneri</name>
    <name type="common">Nematode worm</name>
    <dbReference type="NCBI Taxonomy" id="135651"/>
    <lineage>
        <taxon>Eukaryota</taxon>
        <taxon>Metazoa</taxon>
        <taxon>Ecdysozoa</taxon>
        <taxon>Nematoda</taxon>
        <taxon>Chromadorea</taxon>
        <taxon>Rhabditida</taxon>
        <taxon>Rhabditina</taxon>
        <taxon>Rhabditomorpha</taxon>
        <taxon>Rhabditoidea</taxon>
        <taxon>Rhabditidae</taxon>
        <taxon>Peloderinae</taxon>
        <taxon>Caenorhabditis</taxon>
    </lineage>
</organism>
<evidence type="ECO:0000313" key="1">
    <source>
        <dbReference type="EMBL" id="EGT34946.1"/>
    </source>
</evidence>
<sequence>MEIVRLLDGLKDTYGPLNLTNKYILDVNRALEDLGELRIFHKADGRIETGRIQLSFFDSSRHLGRRHGRMEVLKWYMERGIHLRRPYDRLVYVEGPYRRVYAVEQILII</sequence>